<feature type="compositionally biased region" description="Gly residues" evidence="1">
    <location>
        <begin position="32"/>
        <end position="45"/>
    </location>
</feature>
<accession>A0A6J5RY80</accession>
<feature type="region of interest" description="Disordered" evidence="1">
    <location>
        <begin position="62"/>
        <end position="87"/>
    </location>
</feature>
<dbReference type="SUPFAM" id="SSF52540">
    <property type="entry name" value="P-loop containing nucleoside triphosphate hydrolases"/>
    <property type="match status" value="1"/>
</dbReference>
<evidence type="ECO:0000313" key="2">
    <source>
        <dbReference type="EMBL" id="CAB4199337.1"/>
    </source>
</evidence>
<name>A0A6J5RY80_9CAUD</name>
<evidence type="ECO:0000256" key="1">
    <source>
        <dbReference type="SAM" id="MobiDB-lite"/>
    </source>
</evidence>
<proteinExistence type="predicted"/>
<dbReference type="Gene3D" id="3.40.50.300">
    <property type="entry name" value="P-loop containing nucleotide triphosphate hydrolases"/>
    <property type="match status" value="1"/>
</dbReference>
<sequence>MSDTRKTAREIAEALLSEYAPGQPRDRKGRFGATGGGGGAGGGEAPGQMNAGLVVKSVPKPVSARVMSPPTTTQGTTSATPGTTRPVDFRALPEKMVTPHPTSGKTDLEVMQRTPEAHTLTSRVGADGRITADGSILHGELAHRQILTPAEVKKVGVAREDGKPTLVMLGGGGGAGKSTLLGKIDADPAFKRELSDLGIVVPAAKLNLKENGTTERLKDSPGVHRTAGVINADHAKVGLWDEVPATRKPLETVGSDGKITVHTAASRVHEESSVISQRALEIGVQQGGDIILDGTGDGSVAKRQAQFTGAATSHEVVGIYVTTKIGVDAESGVRGDVARRGTKPITLTDGATVTRAIPDGLIVSAHRDSNTSFLQGISNPGTMFHKAVVYERTPVLTSSGAHAKDAGGRLEYKFTLAGHFDGTRFTPLIPGIRERMAARAGTDTFGKKIEGMRPDLGLDEAVKKLLSILPYHELLALWVEVLSGLTIDDSEVLDRYPEAEDEWFAIEAEIAATPADLVIDIPAEISERSIRLQSIYADQPIGEPVAEAAYALGAHNNALYDIYEKIVMQHGKWSQDGVDGARYVNESPFMREGIMCGNCMFYEADGKCELVEGIIRPEGGCKLNIKDPMQESTPARARALRALARAKVRNRLKIKAGKNPVVDGKEISVSTLAKKYEY</sequence>
<dbReference type="GO" id="GO:0009055">
    <property type="term" value="F:electron transfer activity"/>
    <property type="evidence" value="ECO:0007669"/>
    <property type="project" value="InterPro"/>
</dbReference>
<dbReference type="InterPro" id="IPR027417">
    <property type="entry name" value="P-loop_NTPase"/>
</dbReference>
<dbReference type="GO" id="GO:0019646">
    <property type="term" value="P:aerobic electron transport chain"/>
    <property type="evidence" value="ECO:0007669"/>
    <property type="project" value="InterPro"/>
</dbReference>
<dbReference type="EMBL" id="LR797285">
    <property type="protein sequence ID" value="CAB4199337.1"/>
    <property type="molecule type" value="Genomic_DNA"/>
</dbReference>
<dbReference type="Gene3D" id="4.10.490.10">
    <property type="entry name" value="High potential iron-sulphur protein"/>
    <property type="match status" value="1"/>
</dbReference>
<evidence type="ECO:0008006" key="3">
    <source>
        <dbReference type="Google" id="ProtNLM"/>
    </source>
</evidence>
<dbReference type="InterPro" id="IPR036369">
    <property type="entry name" value="HIPIP_sf"/>
</dbReference>
<organism evidence="2">
    <name type="scientific">uncultured Caudovirales phage</name>
    <dbReference type="NCBI Taxonomy" id="2100421"/>
    <lineage>
        <taxon>Viruses</taxon>
        <taxon>Duplodnaviria</taxon>
        <taxon>Heunggongvirae</taxon>
        <taxon>Uroviricota</taxon>
        <taxon>Caudoviricetes</taxon>
        <taxon>Peduoviridae</taxon>
        <taxon>Maltschvirus</taxon>
        <taxon>Maltschvirus maltsch</taxon>
    </lineage>
</organism>
<reference evidence="2" key="1">
    <citation type="submission" date="2020-05" db="EMBL/GenBank/DDBJ databases">
        <authorList>
            <person name="Chiriac C."/>
            <person name="Salcher M."/>
            <person name="Ghai R."/>
            <person name="Kavagutti S V."/>
        </authorList>
    </citation>
    <scope>NUCLEOTIDE SEQUENCE</scope>
</reference>
<protein>
    <recommendedName>
        <fullName evidence="3">Zeta toxin domain containing protein</fullName>
    </recommendedName>
</protein>
<feature type="region of interest" description="Disordered" evidence="1">
    <location>
        <begin position="15"/>
        <end position="49"/>
    </location>
</feature>
<feature type="compositionally biased region" description="Low complexity" evidence="1">
    <location>
        <begin position="68"/>
        <end position="86"/>
    </location>
</feature>
<gene>
    <name evidence="2" type="ORF">UFOVP1336_29</name>
</gene>